<feature type="compositionally biased region" description="Basic and acidic residues" evidence="1">
    <location>
        <begin position="337"/>
        <end position="352"/>
    </location>
</feature>
<dbReference type="STRING" id="321146.A0A139H6I7"/>
<dbReference type="SUPFAM" id="SSF50729">
    <property type="entry name" value="PH domain-like"/>
    <property type="match status" value="1"/>
</dbReference>
<keyword evidence="4" id="KW-1185">Reference proteome</keyword>
<feature type="region of interest" description="Disordered" evidence="1">
    <location>
        <begin position="224"/>
        <end position="590"/>
    </location>
</feature>
<feature type="compositionally biased region" description="Basic and acidic residues" evidence="1">
    <location>
        <begin position="374"/>
        <end position="390"/>
    </location>
</feature>
<dbReference type="PANTHER" id="PTHR42073">
    <property type="entry name" value="MEIOTIC EXPRESSION UP-REGULATED PROTEIN 6"/>
    <property type="match status" value="1"/>
</dbReference>
<proteinExistence type="predicted"/>
<feature type="compositionally biased region" description="Basic and acidic residues" evidence="1">
    <location>
        <begin position="422"/>
        <end position="444"/>
    </location>
</feature>
<evidence type="ECO:0000313" key="3">
    <source>
        <dbReference type="EMBL" id="KXS98041.1"/>
    </source>
</evidence>
<feature type="compositionally biased region" description="Basic and acidic residues" evidence="1">
    <location>
        <begin position="54"/>
        <end position="65"/>
    </location>
</feature>
<feature type="compositionally biased region" description="Low complexity" evidence="1">
    <location>
        <begin position="306"/>
        <end position="335"/>
    </location>
</feature>
<accession>A0A139H6I7</accession>
<feature type="compositionally biased region" description="Low complexity" evidence="1">
    <location>
        <begin position="35"/>
        <end position="53"/>
    </location>
</feature>
<protein>
    <recommendedName>
        <fullName evidence="2">Meiotic expression up-regulated protein 6 PH domain-containing protein</fullName>
    </recommendedName>
</protein>
<evidence type="ECO:0000259" key="2">
    <source>
        <dbReference type="Pfam" id="PF15406"/>
    </source>
</evidence>
<feature type="compositionally biased region" description="Low complexity" evidence="1">
    <location>
        <begin position="7"/>
        <end position="27"/>
    </location>
</feature>
<comment type="caution">
    <text evidence="3">The sequence shown here is derived from an EMBL/GenBank/DDBJ whole genome shotgun (WGS) entry which is preliminary data.</text>
</comment>
<feature type="domain" description="Meiotic expression up-regulated protein 6 PH" evidence="2">
    <location>
        <begin position="87"/>
        <end position="191"/>
    </location>
</feature>
<dbReference type="PANTHER" id="PTHR42073:SF1">
    <property type="entry name" value="MEIOTIC EXPRESSION UP-REGULATED PROTEIN 6"/>
    <property type="match status" value="1"/>
</dbReference>
<dbReference type="Pfam" id="PF15406">
    <property type="entry name" value="PH_6"/>
    <property type="match status" value="1"/>
</dbReference>
<gene>
    <name evidence="3" type="ORF">AC578_8787</name>
</gene>
<dbReference type="OrthoDB" id="5593352at2759"/>
<name>A0A139H6I7_9PEZI</name>
<feature type="compositionally biased region" description="Basic and acidic residues" evidence="1">
    <location>
        <begin position="559"/>
        <end position="572"/>
    </location>
</feature>
<sequence>MSAVHDTPATVPAPTTEPAAVAAPEAPVETKVESEAPAAAQDTTAAEQTAAPAEEAKPDAAEKAVEPIAEGQLAYKGPGVIKSLIPSKKEFWLSDDAVVPQNLDLYLRGEKPDVSHPVVAWASQTGKGLLFFNKKGDSDKTHPADVLALYDATDLKKGYPHEFSFKIGTHTHTFKAEDELKRDGWYLSIEKAIELGKASKEEVTTSEGYKAELEKLNKPSTVVAGAATRSLSKPKKSTEAPAEQRTNSSDGEVADKKKDQKSRSTSRGLLNRLKSHKDEAEQKAAEKKEEKKEDKAEKEKAKTEGEAAPVAEATESAPIAAAMAAEGSPAAAEAQASEEKAVETPAGDEKGKPSKRGSIFGRVSSTWSKIQSPAKEKDQKEAELKPEPAKDAPVSENPPVLPETATASTEVADTAIPAVEAPKPEEATEVKKEEPATSPSKEKNNFLSGIGGFIKRNRSVSPSTQMKEPAKKEEAPAAEETPAAAEPAKVEEPAPATEAATAVEPSSEAPAEKVEEPKSETTTPNKRQSVLGSLGRRASKALNRIQAPKKESPAPAVTEAKKEETAETKPAEETPLVNGEAKKAEPEAQQSIGDVVPDAVNVGQPQHQSTPTVTASA</sequence>
<dbReference type="AlphaFoldDB" id="A0A139H6I7"/>
<feature type="compositionally biased region" description="Polar residues" evidence="1">
    <location>
        <begin position="520"/>
        <end position="531"/>
    </location>
</feature>
<dbReference type="InterPro" id="IPR039712">
    <property type="entry name" value="Meu6"/>
</dbReference>
<evidence type="ECO:0000256" key="1">
    <source>
        <dbReference type="SAM" id="MobiDB-lite"/>
    </source>
</evidence>
<evidence type="ECO:0000313" key="4">
    <source>
        <dbReference type="Proteomes" id="UP000070133"/>
    </source>
</evidence>
<reference evidence="3 4" key="1">
    <citation type="submission" date="2015-07" db="EMBL/GenBank/DDBJ databases">
        <title>Comparative genomics of the Sigatoka disease complex on banana suggests a link between parallel evolutionary changes in Pseudocercospora fijiensis and Pseudocercospora eumusae and increased virulence on the banana host.</title>
        <authorList>
            <person name="Chang T.-C."/>
            <person name="Salvucci A."/>
            <person name="Crous P.W."/>
            <person name="Stergiopoulos I."/>
        </authorList>
    </citation>
    <scope>NUCLEOTIDE SEQUENCE [LARGE SCALE GENOMIC DNA]</scope>
    <source>
        <strain evidence="3 4">CBS 114824</strain>
    </source>
</reference>
<feature type="compositionally biased region" description="Basic and acidic residues" evidence="1">
    <location>
        <begin position="276"/>
        <end position="305"/>
    </location>
</feature>
<dbReference type="Proteomes" id="UP000070133">
    <property type="component" value="Unassembled WGS sequence"/>
</dbReference>
<feature type="compositionally biased region" description="Basic and acidic residues" evidence="1">
    <location>
        <begin position="510"/>
        <end position="519"/>
    </location>
</feature>
<organism evidence="3 4">
    <name type="scientific">Pseudocercospora eumusae</name>
    <dbReference type="NCBI Taxonomy" id="321146"/>
    <lineage>
        <taxon>Eukaryota</taxon>
        <taxon>Fungi</taxon>
        <taxon>Dikarya</taxon>
        <taxon>Ascomycota</taxon>
        <taxon>Pezizomycotina</taxon>
        <taxon>Dothideomycetes</taxon>
        <taxon>Dothideomycetidae</taxon>
        <taxon>Mycosphaerellales</taxon>
        <taxon>Mycosphaerellaceae</taxon>
        <taxon>Pseudocercospora</taxon>
    </lineage>
</organism>
<feature type="compositionally biased region" description="Low complexity" evidence="1">
    <location>
        <begin position="478"/>
        <end position="509"/>
    </location>
</feature>
<feature type="region of interest" description="Disordered" evidence="1">
    <location>
        <begin position="1"/>
        <end position="65"/>
    </location>
</feature>
<dbReference type="InterPro" id="IPR039483">
    <property type="entry name" value="Meu6_PH_dom"/>
</dbReference>
<dbReference type="EMBL" id="LFZN01000124">
    <property type="protein sequence ID" value="KXS98041.1"/>
    <property type="molecule type" value="Genomic_DNA"/>
</dbReference>
<feature type="compositionally biased region" description="Basic and acidic residues" evidence="1">
    <location>
        <begin position="253"/>
        <end position="262"/>
    </location>
</feature>